<feature type="transmembrane region" description="Helical" evidence="4">
    <location>
        <begin position="12"/>
        <end position="35"/>
    </location>
</feature>
<reference evidence="6 7" key="1">
    <citation type="submission" date="2022-09" db="EMBL/GenBank/DDBJ databases">
        <authorList>
            <person name="Han X.L."/>
            <person name="Wang Q."/>
            <person name="Lu T."/>
        </authorList>
    </citation>
    <scope>NUCLEOTIDE SEQUENCE [LARGE SCALE GENOMIC DNA]</scope>
    <source>
        <strain evidence="6 7">WQ 127069</strain>
    </source>
</reference>
<proteinExistence type="predicted"/>
<evidence type="ECO:0000256" key="4">
    <source>
        <dbReference type="SAM" id="Phobius"/>
    </source>
</evidence>
<dbReference type="PROSITE" id="PS01124">
    <property type="entry name" value="HTH_ARAC_FAMILY_2"/>
    <property type="match status" value="1"/>
</dbReference>
<dbReference type="InterPro" id="IPR018060">
    <property type="entry name" value="HTH_AraC"/>
</dbReference>
<dbReference type="PROSITE" id="PS00041">
    <property type="entry name" value="HTH_ARAC_FAMILY_1"/>
    <property type="match status" value="1"/>
</dbReference>
<feature type="transmembrane region" description="Helical" evidence="4">
    <location>
        <begin position="297"/>
        <end position="325"/>
    </location>
</feature>
<comment type="caution">
    <text evidence="6">The sequence shown here is derived from an EMBL/GenBank/DDBJ whole genome shotgun (WGS) entry which is preliminary data.</text>
</comment>
<dbReference type="EMBL" id="JAOQIO010000001">
    <property type="protein sequence ID" value="MCU6790591.1"/>
    <property type="molecule type" value="Genomic_DNA"/>
</dbReference>
<keyword evidence="3" id="KW-0804">Transcription</keyword>
<protein>
    <submittedName>
        <fullName evidence="6">Helix-turn-helix domain-containing protein</fullName>
    </submittedName>
</protein>
<accession>A0ABT2U7J8</accession>
<keyword evidence="4" id="KW-0812">Transmembrane</keyword>
<keyword evidence="2" id="KW-0238">DNA-binding</keyword>
<dbReference type="Proteomes" id="UP001652445">
    <property type="component" value="Unassembled WGS sequence"/>
</dbReference>
<gene>
    <name evidence="6" type="ORF">OB236_00485</name>
</gene>
<dbReference type="Gene3D" id="1.10.10.60">
    <property type="entry name" value="Homeodomain-like"/>
    <property type="match status" value="2"/>
</dbReference>
<dbReference type="PANTHER" id="PTHR43280:SF2">
    <property type="entry name" value="HTH-TYPE TRANSCRIPTIONAL REGULATOR EXSA"/>
    <property type="match status" value="1"/>
</dbReference>
<evidence type="ECO:0000256" key="1">
    <source>
        <dbReference type="ARBA" id="ARBA00023015"/>
    </source>
</evidence>
<keyword evidence="1" id="KW-0805">Transcription regulation</keyword>
<keyword evidence="7" id="KW-1185">Reference proteome</keyword>
<organism evidence="6 7">
    <name type="scientific">Paenibacillus baimaensis</name>
    <dbReference type="NCBI Taxonomy" id="2982185"/>
    <lineage>
        <taxon>Bacteria</taxon>
        <taxon>Bacillati</taxon>
        <taxon>Bacillota</taxon>
        <taxon>Bacilli</taxon>
        <taxon>Bacillales</taxon>
        <taxon>Paenibacillaceae</taxon>
        <taxon>Paenibacillus</taxon>
    </lineage>
</organism>
<name>A0ABT2U7J8_9BACL</name>
<evidence type="ECO:0000259" key="5">
    <source>
        <dbReference type="PROSITE" id="PS01124"/>
    </source>
</evidence>
<keyword evidence="4" id="KW-1133">Transmembrane helix</keyword>
<evidence type="ECO:0000313" key="6">
    <source>
        <dbReference type="EMBL" id="MCU6790591.1"/>
    </source>
</evidence>
<evidence type="ECO:0000256" key="2">
    <source>
        <dbReference type="ARBA" id="ARBA00023125"/>
    </source>
</evidence>
<dbReference type="InterPro" id="IPR009057">
    <property type="entry name" value="Homeodomain-like_sf"/>
</dbReference>
<keyword evidence="4" id="KW-0472">Membrane</keyword>
<evidence type="ECO:0000313" key="7">
    <source>
        <dbReference type="Proteomes" id="UP001652445"/>
    </source>
</evidence>
<dbReference type="InterPro" id="IPR018062">
    <property type="entry name" value="HTH_AraC-typ_CS"/>
</dbReference>
<evidence type="ECO:0000256" key="3">
    <source>
        <dbReference type="ARBA" id="ARBA00023163"/>
    </source>
</evidence>
<sequence length="774" mass="89207">MTRRMPRLNRLFFRILLYFLSLLLPIIIIGAVFYINVSNRLQDEFTQKVQMNLQSSANTIEIYMRTIQETSINFFYEKRPLLLPYDEYNLQERVRIAEIPDTLSKISGNLSALSVNLFLFADNQKVYTAAGLDDFDYYFDKGYSFQQYNKQFWKQKLLTEKSIEILQVSEVKLNNGVHTSVIPLVFMNTVNGHKAILVTTLSVDMLQRTILNHAVTPSTSFILSDHNGNVILSSDKSMQDSGMLSELNGYFGSGNAKYGEFKLGSAHYIVNYIKSESYGWNYYALTPVSDFKEQINYFVTLIVTICLVLVVVGILFSFIFTFNLYNPIQRIRDILMSKSELAEEPTGRAGTANEFEQIGRGIHQLIEYNHKFKNELELKSTEYLDQSLLNYVQGSTAINEKELHKMLAEQVQFIHPAYMCCYIQFGLKPAFYDDIQDTERLIILDKLKKIVWGLIQPHVNAYILEERECLYTCAINVRDMEDSLQQVKDGLKQLLDTFRYDSQYCYIHIGIGTVHTGIQGLVKSYTDAVHALEAADPQKDFQMIDAQQLPPAVTQYAYSFIDENMIINCLKTRNLESLTNKIDDLLHKNRLNASHAAVSSLLSAIYYTGCRFLGESGLNAHDLITEQEHAALDKKSDLYLGVEEKKRLLLHFFESVIEYTEDQEQGKSSSLAAMIKHYIEDNYHHDLYLEKIANEMGVSTKYISRAFHEKTGVHLSTYISQFRMTKAKELLLSTNWTISDISQKVGIYSRTTFIRLFKKHEGITPHHYRTLHKK</sequence>
<dbReference type="Gene3D" id="3.30.450.20">
    <property type="entry name" value="PAS domain"/>
    <property type="match status" value="1"/>
</dbReference>
<feature type="domain" description="HTH araC/xylS-type" evidence="5">
    <location>
        <begin position="673"/>
        <end position="771"/>
    </location>
</feature>
<dbReference type="Pfam" id="PF12833">
    <property type="entry name" value="HTH_18"/>
    <property type="match status" value="1"/>
</dbReference>
<dbReference type="SUPFAM" id="SSF46689">
    <property type="entry name" value="Homeodomain-like"/>
    <property type="match status" value="2"/>
</dbReference>
<dbReference type="PANTHER" id="PTHR43280">
    <property type="entry name" value="ARAC-FAMILY TRANSCRIPTIONAL REGULATOR"/>
    <property type="match status" value="1"/>
</dbReference>
<dbReference type="SMART" id="SM00342">
    <property type="entry name" value="HTH_ARAC"/>
    <property type="match status" value="1"/>
</dbReference>